<evidence type="ECO:0000256" key="1">
    <source>
        <dbReference type="SAM" id="MobiDB-lite"/>
    </source>
</evidence>
<organism evidence="2">
    <name type="scientific">Leptolyngbya sp. NK1-12</name>
    <dbReference type="NCBI Taxonomy" id="2547451"/>
    <lineage>
        <taxon>Bacteria</taxon>
        <taxon>Bacillati</taxon>
        <taxon>Cyanobacteriota</taxon>
        <taxon>Cyanophyceae</taxon>
        <taxon>Leptolyngbyales</taxon>
        <taxon>Leptolyngbyaceae</taxon>
        <taxon>Leptolyngbya group</taxon>
        <taxon>Leptolyngbya</taxon>
    </lineage>
</organism>
<dbReference type="EMBL" id="CP053586">
    <property type="protein sequence ID" value="WNZ23070.1"/>
    <property type="molecule type" value="Genomic_DNA"/>
</dbReference>
<accession>A0AA97AFE1</accession>
<proteinExistence type="predicted"/>
<reference evidence="2" key="1">
    <citation type="submission" date="2020-05" db="EMBL/GenBank/DDBJ databases">
        <authorList>
            <person name="Zhu T."/>
            <person name="Keshari N."/>
            <person name="Lu X."/>
        </authorList>
    </citation>
    <scope>NUCLEOTIDE SEQUENCE</scope>
    <source>
        <strain evidence="2">NK1-12</strain>
    </source>
</reference>
<protein>
    <submittedName>
        <fullName evidence="2">Uncharacterized protein</fullName>
    </submittedName>
</protein>
<gene>
    <name evidence="2" type="ORF">HJG54_09485</name>
</gene>
<feature type="region of interest" description="Disordered" evidence="1">
    <location>
        <begin position="247"/>
        <end position="268"/>
    </location>
</feature>
<dbReference type="RefSeq" id="WP_316434639.1">
    <property type="nucleotide sequence ID" value="NZ_CP053586.1"/>
</dbReference>
<sequence length="444" mass="49194">MVLSASPPVYSSVSFLLDQLANELSQDQNLIRVKKLLLYVCTGTWESNQERLERLALRGLVQHLFEVAPTFEQFQHQINQAVATLNKAAEYTILANTIITRFHAVYAAVPQHRTVVTSPASYQAVAQQLAQEAEATRIKKLLLLTCRSIWENNATKLAQLNLAELVQELHQIAPTAETLRTILSQVASALSKPEEYRAIAELMSDRFQVLYQAAGAAAASSEASGWGPSTITELRQGIDIKGTEAKGTAHLSDSPLPATARADQQTAELSPRSLLRVVPNSSAVARTTEPQSSQVRTNLPARPPLRVLSFAQSQKAADRFNLRLEIMLDTNPLKAKILLFSLLHEAFQWNADHEAMLKVHELDDLLRILFVSYKLFSEAASKLKQIAQHLGAEDYFQVAEAIIRAIEPFYIEVLPAAVPLPAHTSADVTRMKTDTNEVTLPERH</sequence>
<dbReference type="AlphaFoldDB" id="A0AA97AFE1"/>
<evidence type="ECO:0000313" key="2">
    <source>
        <dbReference type="EMBL" id="WNZ23070.1"/>
    </source>
</evidence>
<name>A0AA97AFE1_9CYAN</name>